<keyword evidence="4" id="KW-0863">Zinc-finger</keyword>
<feature type="repeat" description="TPR" evidence="3">
    <location>
        <begin position="166"/>
        <end position="199"/>
    </location>
</feature>
<dbReference type="SUPFAM" id="SSF48452">
    <property type="entry name" value="TPR-like"/>
    <property type="match status" value="1"/>
</dbReference>
<dbReference type="InterPro" id="IPR019734">
    <property type="entry name" value="TPR_rpt"/>
</dbReference>
<feature type="compositionally biased region" description="Basic and acidic residues" evidence="6">
    <location>
        <begin position="418"/>
        <end position="463"/>
    </location>
</feature>
<keyword evidence="4" id="KW-0479">Metal-binding</keyword>
<dbReference type="Gene3D" id="3.30.1370.210">
    <property type="match status" value="1"/>
</dbReference>
<name>A0A5C3LPX7_9AGAR</name>
<evidence type="ECO:0000256" key="5">
    <source>
        <dbReference type="SAM" id="Coils"/>
    </source>
</evidence>
<sequence length="542" mass="59215">MSNDQAQQSTTPAATEINNATESTAVDITANTEIATASIPKTDIAEATASSSDAAASATDDPPTSISDAILKHPVTSRERETLEEPTNDSTDDLVVQMFDPNAKTAAEVKEEALAARAKKRAERKEKNHTLAEERGKAGEALVEKEDWQGASVAFLEAIRLWPSSAVFYSRLAGVYVKLESYEEAAHAATRALTLNPKLVDARYQRGVARMEQRLLLAAKVDFATILEHHPNHAAASFSLAGVTSFLESATHLGGHALGANPVDEEVKDLDFGFPHWPKDGEDEVDGVDNKLQWDQGSLSDSSDCEHTGNGVPCRFYNHDGCKRGKECEFMHAPDEKSVRDDLGKNVCLYLLLSSCKFGTSKCVYSHDKSCLPKRGWWTSEKEVEKVKKVLEMAEKSKRDMRAAEEAARKARGKARQAGRERAKTRDAEKRVKNGENPKAKDGETSKDGKKKAGETAAKDASLKDASTTARSRSGRRRNPSRKAAPIPPKPATYTYDSSNSDLDEQRMMNSGFTDYDLNELAAQGVKPRDDDAHAVLAALNY</sequence>
<evidence type="ECO:0000256" key="1">
    <source>
        <dbReference type="ARBA" id="ARBA00022737"/>
    </source>
</evidence>
<feature type="compositionally biased region" description="Basic and acidic residues" evidence="6">
    <location>
        <begin position="395"/>
        <end position="409"/>
    </location>
</feature>
<feature type="region of interest" description="Disordered" evidence="6">
    <location>
        <begin position="1"/>
        <end position="90"/>
    </location>
</feature>
<feature type="zinc finger region" description="C3H1-type" evidence="4">
    <location>
        <begin position="342"/>
        <end position="370"/>
    </location>
</feature>
<evidence type="ECO:0000256" key="3">
    <source>
        <dbReference type="PROSITE-ProRule" id="PRU00339"/>
    </source>
</evidence>
<keyword evidence="4" id="KW-0862">Zinc</keyword>
<dbReference type="SMART" id="SM00356">
    <property type="entry name" value="ZnF_C3H1"/>
    <property type="match status" value="2"/>
</dbReference>
<accession>A0A5C3LPX7</accession>
<feature type="domain" description="C3H1-type" evidence="7">
    <location>
        <begin position="342"/>
        <end position="370"/>
    </location>
</feature>
<reference evidence="8 9" key="1">
    <citation type="journal article" date="2019" name="Nat. Ecol. Evol.">
        <title>Megaphylogeny resolves global patterns of mushroom evolution.</title>
        <authorList>
            <person name="Varga T."/>
            <person name="Krizsan K."/>
            <person name="Foldi C."/>
            <person name="Dima B."/>
            <person name="Sanchez-Garcia M."/>
            <person name="Sanchez-Ramirez S."/>
            <person name="Szollosi G.J."/>
            <person name="Szarkandi J.G."/>
            <person name="Papp V."/>
            <person name="Albert L."/>
            <person name="Andreopoulos W."/>
            <person name="Angelini C."/>
            <person name="Antonin V."/>
            <person name="Barry K.W."/>
            <person name="Bougher N.L."/>
            <person name="Buchanan P."/>
            <person name="Buyck B."/>
            <person name="Bense V."/>
            <person name="Catcheside P."/>
            <person name="Chovatia M."/>
            <person name="Cooper J."/>
            <person name="Damon W."/>
            <person name="Desjardin D."/>
            <person name="Finy P."/>
            <person name="Geml J."/>
            <person name="Haridas S."/>
            <person name="Hughes K."/>
            <person name="Justo A."/>
            <person name="Karasinski D."/>
            <person name="Kautmanova I."/>
            <person name="Kiss B."/>
            <person name="Kocsube S."/>
            <person name="Kotiranta H."/>
            <person name="LaButti K.M."/>
            <person name="Lechner B.E."/>
            <person name="Liimatainen K."/>
            <person name="Lipzen A."/>
            <person name="Lukacs Z."/>
            <person name="Mihaltcheva S."/>
            <person name="Morgado L.N."/>
            <person name="Niskanen T."/>
            <person name="Noordeloos M.E."/>
            <person name="Ohm R.A."/>
            <person name="Ortiz-Santana B."/>
            <person name="Ovrebo C."/>
            <person name="Racz N."/>
            <person name="Riley R."/>
            <person name="Savchenko A."/>
            <person name="Shiryaev A."/>
            <person name="Soop K."/>
            <person name="Spirin V."/>
            <person name="Szebenyi C."/>
            <person name="Tomsovsky M."/>
            <person name="Tulloss R.E."/>
            <person name="Uehling J."/>
            <person name="Grigoriev I.V."/>
            <person name="Vagvolgyi C."/>
            <person name="Papp T."/>
            <person name="Martin F.M."/>
            <person name="Miettinen O."/>
            <person name="Hibbett D.S."/>
            <person name="Nagy L.G."/>
        </authorList>
    </citation>
    <scope>NUCLEOTIDE SEQUENCE [LARGE SCALE GENOMIC DNA]</scope>
    <source>
        <strain evidence="8 9">CBS 166.37</strain>
    </source>
</reference>
<evidence type="ECO:0000259" key="7">
    <source>
        <dbReference type="PROSITE" id="PS50103"/>
    </source>
</evidence>
<dbReference type="InterPro" id="IPR000571">
    <property type="entry name" value="Znf_CCCH"/>
</dbReference>
<keyword evidence="9" id="KW-1185">Reference proteome</keyword>
<proteinExistence type="predicted"/>
<dbReference type="EMBL" id="ML213632">
    <property type="protein sequence ID" value="TFK34378.1"/>
    <property type="molecule type" value="Genomic_DNA"/>
</dbReference>
<feature type="coiled-coil region" evidence="5">
    <location>
        <begin position="106"/>
        <end position="135"/>
    </location>
</feature>
<evidence type="ECO:0000313" key="9">
    <source>
        <dbReference type="Proteomes" id="UP000308652"/>
    </source>
</evidence>
<keyword evidence="1" id="KW-0677">Repeat</keyword>
<evidence type="ECO:0000256" key="4">
    <source>
        <dbReference type="PROSITE-ProRule" id="PRU00723"/>
    </source>
</evidence>
<evidence type="ECO:0000256" key="6">
    <source>
        <dbReference type="SAM" id="MobiDB-lite"/>
    </source>
</evidence>
<gene>
    <name evidence="8" type="ORF">BDQ12DRAFT_636513</name>
</gene>
<dbReference type="AlphaFoldDB" id="A0A5C3LPX7"/>
<dbReference type="Gene3D" id="1.25.40.10">
    <property type="entry name" value="Tetratricopeptide repeat domain"/>
    <property type="match status" value="1"/>
</dbReference>
<evidence type="ECO:0000256" key="2">
    <source>
        <dbReference type="ARBA" id="ARBA00022803"/>
    </source>
</evidence>
<dbReference type="Proteomes" id="UP000308652">
    <property type="component" value="Unassembled WGS sequence"/>
</dbReference>
<keyword evidence="2 3" id="KW-0802">TPR repeat</keyword>
<dbReference type="SMART" id="SM00028">
    <property type="entry name" value="TPR"/>
    <property type="match status" value="3"/>
</dbReference>
<dbReference type="PROSITE" id="PS50005">
    <property type="entry name" value="TPR"/>
    <property type="match status" value="1"/>
</dbReference>
<dbReference type="PANTHER" id="PTHR22904:SF523">
    <property type="entry name" value="STRESS-INDUCED-PHOSPHOPROTEIN 1"/>
    <property type="match status" value="1"/>
</dbReference>
<dbReference type="GO" id="GO:0051879">
    <property type="term" value="F:Hsp90 protein binding"/>
    <property type="evidence" value="ECO:0007669"/>
    <property type="project" value="TreeGrafter"/>
</dbReference>
<dbReference type="PROSITE" id="PS50103">
    <property type="entry name" value="ZF_C3H1"/>
    <property type="match status" value="2"/>
</dbReference>
<dbReference type="InterPro" id="IPR011990">
    <property type="entry name" value="TPR-like_helical_dom_sf"/>
</dbReference>
<keyword evidence="5" id="KW-0175">Coiled coil</keyword>
<dbReference type="GO" id="GO:0008270">
    <property type="term" value="F:zinc ion binding"/>
    <property type="evidence" value="ECO:0007669"/>
    <property type="project" value="UniProtKB-KW"/>
</dbReference>
<dbReference type="PANTHER" id="PTHR22904">
    <property type="entry name" value="TPR REPEAT CONTAINING PROTEIN"/>
    <property type="match status" value="1"/>
</dbReference>
<feature type="compositionally biased region" description="Polar residues" evidence="6">
    <location>
        <begin position="1"/>
        <end position="35"/>
    </location>
</feature>
<dbReference type="OrthoDB" id="629492at2759"/>
<feature type="domain" description="C3H1-type" evidence="7">
    <location>
        <begin position="308"/>
        <end position="335"/>
    </location>
</feature>
<protein>
    <recommendedName>
        <fullName evidence="7">C3H1-type domain-containing protein</fullName>
    </recommendedName>
</protein>
<organism evidence="8 9">
    <name type="scientific">Crucibulum laeve</name>
    <dbReference type="NCBI Taxonomy" id="68775"/>
    <lineage>
        <taxon>Eukaryota</taxon>
        <taxon>Fungi</taxon>
        <taxon>Dikarya</taxon>
        <taxon>Basidiomycota</taxon>
        <taxon>Agaricomycotina</taxon>
        <taxon>Agaricomycetes</taxon>
        <taxon>Agaricomycetidae</taxon>
        <taxon>Agaricales</taxon>
        <taxon>Agaricineae</taxon>
        <taxon>Nidulariaceae</taxon>
        <taxon>Crucibulum</taxon>
    </lineage>
</organism>
<evidence type="ECO:0000313" key="8">
    <source>
        <dbReference type="EMBL" id="TFK34378.1"/>
    </source>
</evidence>
<feature type="compositionally biased region" description="Low complexity" evidence="6">
    <location>
        <begin position="47"/>
        <end position="65"/>
    </location>
</feature>
<feature type="region of interest" description="Disordered" evidence="6">
    <location>
        <begin position="395"/>
        <end position="506"/>
    </location>
</feature>
<dbReference type="STRING" id="68775.A0A5C3LPX7"/>
<feature type="zinc finger region" description="C3H1-type" evidence="4">
    <location>
        <begin position="308"/>
        <end position="335"/>
    </location>
</feature>